<name>A0AAV9AJ13_ACOGR</name>
<comment type="caution">
    <text evidence="11">The sequence shown here is derived from an EMBL/GenBank/DDBJ whole genome shotgun (WGS) entry which is preliminary data.</text>
</comment>
<accession>A0AAV9AJ13</accession>
<protein>
    <recommendedName>
        <fullName evidence="10">Glycosyltransferase 61 catalytic domain-containing protein</fullName>
    </recommendedName>
</protein>
<dbReference type="EMBL" id="JAUJYN010000009">
    <property type="protein sequence ID" value="KAK1264177.1"/>
    <property type="molecule type" value="Genomic_DNA"/>
</dbReference>
<comment type="pathway">
    <text evidence="2">Glycan metabolism.</text>
</comment>
<dbReference type="PANTHER" id="PTHR20961">
    <property type="entry name" value="GLYCOSYLTRANSFERASE"/>
    <property type="match status" value="1"/>
</dbReference>
<keyword evidence="4" id="KW-0808">Transferase</keyword>
<evidence type="ECO:0000256" key="3">
    <source>
        <dbReference type="ARBA" id="ARBA00022676"/>
    </source>
</evidence>
<dbReference type="InterPro" id="IPR049625">
    <property type="entry name" value="Glyco_transf_61_cat"/>
</dbReference>
<keyword evidence="7 9" id="KW-0472">Membrane</keyword>
<reference evidence="11" key="2">
    <citation type="submission" date="2023-06" db="EMBL/GenBank/DDBJ databases">
        <authorList>
            <person name="Ma L."/>
            <person name="Liu K.-W."/>
            <person name="Li Z."/>
            <person name="Hsiao Y.-Y."/>
            <person name="Qi Y."/>
            <person name="Fu T."/>
            <person name="Tang G."/>
            <person name="Zhang D."/>
            <person name="Sun W.-H."/>
            <person name="Liu D.-K."/>
            <person name="Li Y."/>
            <person name="Chen G.-Z."/>
            <person name="Liu X.-D."/>
            <person name="Liao X.-Y."/>
            <person name="Jiang Y.-T."/>
            <person name="Yu X."/>
            <person name="Hao Y."/>
            <person name="Huang J."/>
            <person name="Zhao X.-W."/>
            <person name="Ke S."/>
            <person name="Chen Y.-Y."/>
            <person name="Wu W.-L."/>
            <person name="Hsu J.-L."/>
            <person name="Lin Y.-F."/>
            <person name="Huang M.-D."/>
            <person name="Li C.-Y."/>
            <person name="Huang L."/>
            <person name="Wang Z.-W."/>
            <person name="Zhao X."/>
            <person name="Zhong W.-Y."/>
            <person name="Peng D.-H."/>
            <person name="Ahmad S."/>
            <person name="Lan S."/>
            <person name="Zhang J.-S."/>
            <person name="Tsai W.-C."/>
            <person name="Van De Peer Y."/>
            <person name="Liu Z.-J."/>
        </authorList>
    </citation>
    <scope>NUCLEOTIDE SEQUENCE</scope>
    <source>
        <strain evidence="11">SCP</strain>
        <tissue evidence="11">Leaves</tissue>
    </source>
</reference>
<dbReference type="Proteomes" id="UP001179952">
    <property type="component" value="Unassembled WGS sequence"/>
</dbReference>
<evidence type="ECO:0000313" key="12">
    <source>
        <dbReference type="Proteomes" id="UP001179952"/>
    </source>
</evidence>
<evidence type="ECO:0000256" key="6">
    <source>
        <dbReference type="ARBA" id="ARBA00022989"/>
    </source>
</evidence>
<keyword evidence="12" id="KW-1185">Reference proteome</keyword>
<dbReference type="InterPro" id="IPR007657">
    <property type="entry name" value="Glycosyltransferase_61"/>
</dbReference>
<feature type="transmembrane region" description="Helical" evidence="9">
    <location>
        <begin position="20"/>
        <end position="37"/>
    </location>
</feature>
<evidence type="ECO:0000256" key="8">
    <source>
        <dbReference type="ARBA" id="ARBA00023180"/>
    </source>
</evidence>
<proteinExistence type="predicted"/>
<evidence type="ECO:0000256" key="4">
    <source>
        <dbReference type="ARBA" id="ARBA00022679"/>
    </source>
</evidence>
<evidence type="ECO:0000259" key="10">
    <source>
        <dbReference type="Pfam" id="PF04577"/>
    </source>
</evidence>
<gene>
    <name evidence="11" type="ORF">QJS04_geneDACA011942</name>
</gene>
<evidence type="ECO:0000256" key="2">
    <source>
        <dbReference type="ARBA" id="ARBA00004881"/>
    </source>
</evidence>
<keyword evidence="3" id="KW-0328">Glycosyltransferase</keyword>
<evidence type="ECO:0000256" key="7">
    <source>
        <dbReference type="ARBA" id="ARBA00023136"/>
    </source>
</evidence>
<dbReference type="GO" id="GO:0016763">
    <property type="term" value="F:pentosyltransferase activity"/>
    <property type="evidence" value="ECO:0007669"/>
    <property type="project" value="UniProtKB-ARBA"/>
</dbReference>
<keyword evidence="8" id="KW-0325">Glycoprotein</keyword>
<sequence>MTTDHQSPRSSSTHPWPKHLPILLIFLITSLLLLLQIQSLRNTFNITSPSAWSSLFTPNSLDDHQRLRDSVTFLPLKDLRFSKTPMDGNTWFMSSLNDTRDPGESESLHFPSPASKGRLLCLLGRDASDGSKNHYALSWPDALPHGASVLGGLTFVCDTHYDYDNIWHAMGAVFPFVRWHTRNHCARPARWVLYHWGEVRSSVAPWVRALLTAVFIDEPNVKVLADDDGPTCFEEAVVFRHNQGAMSLDAKRAVYDTLRCKARSYCNITRTQTDSIRLTLFLRTGARAFANELDVIRVFKRECDGLQGCVMRVQRSNGMSFCEQVRLMTETDVLVSSHGAQMTNIFFMERNSSVMEFFPRGWLELAGVGQYVFQWLAGGAGMRHEGGWWEPNGEKCPETMKDDPAKCFNFYKNGKVGIDEAYVANWTSRVLKNARQCMLERSGESGLGGCECG</sequence>
<evidence type="ECO:0000256" key="9">
    <source>
        <dbReference type="SAM" id="Phobius"/>
    </source>
</evidence>
<evidence type="ECO:0000313" key="11">
    <source>
        <dbReference type="EMBL" id="KAK1264177.1"/>
    </source>
</evidence>
<feature type="domain" description="Glycosyltransferase 61 catalytic" evidence="10">
    <location>
        <begin position="218"/>
        <end position="355"/>
    </location>
</feature>
<evidence type="ECO:0000256" key="1">
    <source>
        <dbReference type="ARBA" id="ARBA00004323"/>
    </source>
</evidence>
<keyword evidence="6 9" id="KW-1133">Transmembrane helix</keyword>
<dbReference type="AlphaFoldDB" id="A0AAV9AJ13"/>
<dbReference type="Pfam" id="PF04577">
    <property type="entry name" value="Glyco_transf_61"/>
    <property type="match status" value="1"/>
</dbReference>
<reference evidence="11" key="1">
    <citation type="journal article" date="2023" name="Nat. Commun.">
        <title>Diploid and tetraploid genomes of Acorus and the evolution of monocots.</title>
        <authorList>
            <person name="Ma L."/>
            <person name="Liu K.W."/>
            <person name="Li Z."/>
            <person name="Hsiao Y.Y."/>
            <person name="Qi Y."/>
            <person name="Fu T."/>
            <person name="Tang G.D."/>
            <person name="Zhang D."/>
            <person name="Sun W.H."/>
            <person name="Liu D.K."/>
            <person name="Li Y."/>
            <person name="Chen G.Z."/>
            <person name="Liu X.D."/>
            <person name="Liao X.Y."/>
            <person name="Jiang Y.T."/>
            <person name="Yu X."/>
            <person name="Hao Y."/>
            <person name="Huang J."/>
            <person name="Zhao X.W."/>
            <person name="Ke S."/>
            <person name="Chen Y.Y."/>
            <person name="Wu W.L."/>
            <person name="Hsu J.L."/>
            <person name="Lin Y.F."/>
            <person name="Huang M.D."/>
            <person name="Li C.Y."/>
            <person name="Huang L."/>
            <person name="Wang Z.W."/>
            <person name="Zhao X."/>
            <person name="Zhong W.Y."/>
            <person name="Peng D.H."/>
            <person name="Ahmad S."/>
            <person name="Lan S."/>
            <person name="Zhang J.S."/>
            <person name="Tsai W.C."/>
            <person name="Van de Peer Y."/>
            <person name="Liu Z.J."/>
        </authorList>
    </citation>
    <scope>NUCLEOTIDE SEQUENCE</scope>
    <source>
        <strain evidence="11">SCP</strain>
    </source>
</reference>
<dbReference type="GO" id="GO:0000139">
    <property type="term" value="C:Golgi membrane"/>
    <property type="evidence" value="ECO:0007669"/>
    <property type="project" value="UniProtKB-SubCell"/>
</dbReference>
<keyword evidence="5 9" id="KW-0812">Transmembrane</keyword>
<evidence type="ECO:0000256" key="5">
    <source>
        <dbReference type="ARBA" id="ARBA00022692"/>
    </source>
</evidence>
<comment type="subcellular location">
    <subcellularLocation>
        <location evidence="1">Golgi apparatus membrane</location>
        <topology evidence="1">Single-pass type II membrane protein</topology>
    </subcellularLocation>
</comment>
<organism evidence="11 12">
    <name type="scientific">Acorus gramineus</name>
    <name type="common">Dwarf sweet flag</name>
    <dbReference type="NCBI Taxonomy" id="55184"/>
    <lineage>
        <taxon>Eukaryota</taxon>
        <taxon>Viridiplantae</taxon>
        <taxon>Streptophyta</taxon>
        <taxon>Embryophyta</taxon>
        <taxon>Tracheophyta</taxon>
        <taxon>Spermatophyta</taxon>
        <taxon>Magnoliopsida</taxon>
        <taxon>Liliopsida</taxon>
        <taxon>Acoraceae</taxon>
        <taxon>Acorus</taxon>
    </lineage>
</organism>
<dbReference type="PANTHER" id="PTHR20961:SF38">
    <property type="entry name" value="PROTEIN O-LINKED-MANNOSE BETA-1,4-N-ACETYLGLUCOSAMINYLTRANSFERASE 2"/>
    <property type="match status" value="1"/>
</dbReference>